<accession>A0A0F9RYE1</accession>
<reference evidence="1" key="1">
    <citation type="journal article" date="2015" name="Nature">
        <title>Complex archaea that bridge the gap between prokaryotes and eukaryotes.</title>
        <authorList>
            <person name="Spang A."/>
            <person name="Saw J.H."/>
            <person name="Jorgensen S.L."/>
            <person name="Zaremba-Niedzwiedzka K."/>
            <person name="Martijn J."/>
            <person name="Lind A.E."/>
            <person name="van Eijk R."/>
            <person name="Schleper C."/>
            <person name="Guy L."/>
            <person name="Ettema T.J."/>
        </authorList>
    </citation>
    <scope>NUCLEOTIDE SEQUENCE</scope>
</reference>
<sequence length="51" mass="5828">MPKKYINLNTTKLENGIGKTILHFLWGDEVEILDASNPAKTLVRGREKKDM</sequence>
<name>A0A0F9RYE1_9ZZZZ</name>
<proteinExistence type="predicted"/>
<gene>
    <name evidence="1" type="ORF">LCGC14_0839000</name>
</gene>
<protein>
    <submittedName>
        <fullName evidence="1">Uncharacterized protein</fullName>
    </submittedName>
</protein>
<comment type="caution">
    <text evidence="1">The sequence shown here is derived from an EMBL/GenBank/DDBJ whole genome shotgun (WGS) entry which is preliminary data.</text>
</comment>
<organism evidence="1">
    <name type="scientific">marine sediment metagenome</name>
    <dbReference type="NCBI Taxonomy" id="412755"/>
    <lineage>
        <taxon>unclassified sequences</taxon>
        <taxon>metagenomes</taxon>
        <taxon>ecological metagenomes</taxon>
    </lineage>
</organism>
<dbReference type="EMBL" id="LAZR01002446">
    <property type="protein sequence ID" value="KKN29946.1"/>
    <property type="molecule type" value="Genomic_DNA"/>
</dbReference>
<dbReference type="AlphaFoldDB" id="A0A0F9RYE1"/>
<evidence type="ECO:0000313" key="1">
    <source>
        <dbReference type="EMBL" id="KKN29946.1"/>
    </source>
</evidence>